<gene>
    <name evidence="1" type="ORF">CLHOM_17300</name>
</gene>
<evidence type="ECO:0000313" key="1">
    <source>
        <dbReference type="EMBL" id="KOA19641.1"/>
    </source>
</evidence>
<dbReference type="AlphaFoldDB" id="A0A0L6Z9J3"/>
<dbReference type="PATRIC" id="fig|1121318.3.peg.1745"/>
<dbReference type="STRING" id="36844.SAMN04488501_102263"/>
<dbReference type="RefSeq" id="WP_161803212.1">
    <property type="nucleotide sequence ID" value="NZ_LHUR01000022.1"/>
</dbReference>
<accession>A0A0L6Z9J3</accession>
<comment type="caution">
    <text evidence="1">The sequence shown here is derived from an EMBL/GenBank/DDBJ whole genome shotgun (WGS) entry which is preliminary data.</text>
</comment>
<evidence type="ECO:0000313" key="2">
    <source>
        <dbReference type="Proteomes" id="UP000037043"/>
    </source>
</evidence>
<protein>
    <submittedName>
        <fullName evidence="1">Uncharacterized protein</fullName>
    </submittedName>
</protein>
<organism evidence="1 2">
    <name type="scientific">Clostridium homopropionicum DSM 5847</name>
    <dbReference type="NCBI Taxonomy" id="1121318"/>
    <lineage>
        <taxon>Bacteria</taxon>
        <taxon>Bacillati</taxon>
        <taxon>Bacillota</taxon>
        <taxon>Clostridia</taxon>
        <taxon>Eubacteriales</taxon>
        <taxon>Clostridiaceae</taxon>
        <taxon>Clostridium</taxon>
    </lineage>
</organism>
<sequence>MSGRNIQEVGSHHITMYFCKTMTLLGSSLTGEKAIAHSPANRVVTIEAKIRAI</sequence>
<keyword evidence="2" id="KW-1185">Reference proteome</keyword>
<dbReference type="Proteomes" id="UP000037043">
    <property type="component" value="Unassembled WGS sequence"/>
</dbReference>
<name>A0A0L6Z9J3_9CLOT</name>
<proteinExistence type="predicted"/>
<reference evidence="2" key="1">
    <citation type="submission" date="2015-08" db="EMBL/GenBank/DDBJ databases">
        <title>Genome sequence of the strict anaerobe Clostridium homopropionicum LuHBu1 (DSM 5847T).</title>
        <authorList>
            <person name="Poehlein A."/>
            <person name="Beck M."/>
            <person name="Schiel-Bengelsdorf B."/>
            <person name="Bengelsdorf F.R."/>
            <person name="Daniel R."/>
            <person name="Duerre P."/>
        </authorList>
    </citation>
    <scope>NUCLEOTIDE SEQUENCE [LARGE SCALE GENOMIC DNA]</scope>
    <source>
        <strain evidence="2">DSM 5847</strain>
    </source>
</reference>
<dbReference type="EMBL" id="LHUR01000022">
    <property type="protein sequence ID" value="KOA19641.1"/>
    <property type="molecule type" value="Genomic_DNA"/>
</dbReference>